<name>A0A0G4KM36_VERLO</name>
<dbReference type="SMART" id="SM00185">
    <property type="entry name" value="ARM"/>
    <property type="match status" value="6"/>
</dbReference>
<keyword evidence="4" id="KW-0677">Repeat</keyword>
<dbReference type="InterPro" id="IPR000225">
    <property type="entry name" value="Armadillo"/>
</dbReference>
<reference evidence="8" key="1">
    <citation type="submission" date="2015-05" db="EMBL/GenBank/DDBJ databases">
        <authorList>
            <person name="Fogelqvist Johan"/>
        </authorList>
    </citation>
    <scope>NUCLEOTIDE SEQUENCE [LARGE SCALE GENOMIC DNA]</scope>
</reference>
<evidence type="ECO:0000313" key="7">
    <source>
        <dbReference type="EMBL" id="CRK10423.1"/>
    </source>
</evidence>
<dbReference type="GO" id="GO:0005737">
    <property type="term" value="C:cytoplasm"/>
    <property type="evidence" value="ECO:0007669"/>
    <property type="project" value="UniProtKB-SubCell"/>
</dbReference>
<feature type="compositionally biased region" description="Polar residues" evidence="6">
    <location>
        <begin position="366"/>
        <end position="393"/>
    </location>
</feature>
<dbReference type="GO" id="GO:0043161">
    <property type="term" value="P:proteasome-mediated ubiquitin-dependent protein catabolic process"/>
    <property type="evidence" value="ECO:0007669"/>
    <property type="project" value="TreeGrafter"/>
</dbReference>
<dbReference type="AlphaFoldDB" id="A0A0G4KM36"/>
<feature type="region of interest" description="Disordered" evidence="6">
    <location>
        <begin position="535"/>
        <end position="556"/>
    </location>
</feature>
<feature type="region of interest" description="Disordered" evidence="6">
    <location>
        <begin position="609"/>
        <end position="633"/>
    </location>
</feature>
<dbReference type="InterPro" id="IPR038739">
    <property type="entry name" value="ARMC8/Vid28"/>
</dbReference>
<feature type="non-terminal residue" evidence="7">
    <location>
        <position position="1"/>
    </location>
</feature>
<evidence type="ECO:0000256" key="6">
    <source>
        <dbReference type="SAM" id="MobiDB-lite"/>
    </source>
</evidence>
<feature type="compositionally biased region" description="Polar residues" evidence="6">
    <location>
        <begin position="1"/>
        <end position="10"/>
    </location>
</feature>
<dbReference type="Proteomes" id="UP000045706">
    <property type="component" value="Unassembled WGS sequence"/>
</dbReference>
<comment type="subcellular location">
    <subcellularLocation>
        <location evidence="2">Cytoplasm</location>
    </subcellularLocation>
    <subcellularLocation>
        <location evidence="1">Nucleus</location>
    </subcellularLocation>
</comment>
<dbReference type="PANTHER" id="PTHR15651">
    <property type="entry name" value="ARMADILLO REPEAT-CONTAINING PROTEIN 8"/>
    <property type="match status" value="1"/>
</dbReference>
<evidence type="ECO:0000313" key="8">
    <source>
        <dbReference type="Proteomes" id="UP000045706"/>
    </source>
</evidence>
<evidence type="ECO:0000256" key="4">
    <source>
        <dbReference type="ARBA" id="ARBA00022737"/>
    </source>
</evidence>
<dbReference type="GO" id="GO:0034657">
    <property type="term" value="C:GID complex"/>
    <property type="evidence" value="ECO:0007669"/>
    <property type="project" value="TreeGrafter"/>
</dbReference>
<evidence type="ECO:0000256" key="5">
    <source>
        <dbReference type="ARBA" id="ARBA00023242"/>
    </source>
</evidence>
<dbReference type="Gene3D" id="1.25.10.10">
    <property type="entry name" value="Leucine-rich Repeat Variant"/>
    <property type="match status" value="4"/>
</dbReference>
<proteinExistence type="predicted"/>
<evidence type="ECO:0000256" key="2">
    <source>
        <dbReference type="ARBA" id="ARBA00004496"/>
    </source>
</evidence>
<organism evidence="7 8">
    <name type="scientific">Verticillium longisporum</name>
    <name type="common">Verticillium dahliae var. longisporum</name>
    <dbReference type="NCBI Taxonomy" id="100787"/>
    <lineage>
        <taxon>Eukaryota</taxon>
        <taxon>Fungi</taxon>
        <taxon>Dikarya</taxon>
        <taxon>Ascomycota</taxon>
        <taxon>Pezizomycotina</taxon>
        <taxon>Sordariomycetes</taxon>
        <taxon>Hypocreomycetidae</taxon>
        <taxon>Glomerellales</taxon>
        <taxon>Plectosphaerellaceae</taxon>
        <taxon>Verticillium</taxon>
    </lineage>
</organism>
<dbReference type="GO" id="GO:0005634">
    <property type="term" value="C:nucleus"/>
    <property type="evidence" value="ECO:0007669"/>
    <property type="project" value="UniProtKB-SubCell"/>
</dbReference>
<sequence>RTSLQQSTDQEPAMARDSDPPLLAYIHNARSYAEQTNALRSLKNDIVGHTRKKETWVALGALGPIVSILQSSRLPNKANGARTQPPAGSLALEEEENVRLQALQVLSSFANGGPSYIDPLLAADALPALLANTCPNTNPPLVVATALRALVNMTEAASLCVSTPAELRILADAIFAPESIETLANILAQAGQWRLNVKQQPVSLVTILISRLCQDEQHALALTDSPVLDLLAKELASFAVADGYVIPGAEALDGRAEYIPQPAPSGSNLASTLEALTTIVSDSRYRACRLLCSPPVLAVFPNLQFSPSPLTARPWFTLSASDLKQIGAMDTLLPPVPHHQQRGTSHGTFPSLGSPESREGAVPFSRSASSKFSDGLPVTNSSRHGPSGQNGTSDSEDLESPLIPWLIALSRNRSDLERLMATSLLTSLVRSGLGKRSFREPSIGLLVVPLLCEMLHHYERASLAIDLACSTSQLVDASAPLSWAIRERAPAVLSRLITDSEQLQKAAFDCGAVKILSRLMKDAYEAVPPTAFARPWSPNPDTGMDVESSSPSCRLGAEGQPPLLAHRIRMRETVLKAIGALAAGRDEYRKAFVDADIVPLIVQSLSTAPVKPSNPRDRVKPDEADGPVPDTTTSGYGSNTLGVIIAACHAVRMHSRSVSILRTSLVDHGVSLPIFRYLKHPDVDVQIAATAAMCNLVTEVSPMREMLAERGVMKILCEHAHSQTAALRLNALWALKHFVHAAGPEVKKLCLEQLESGWLVRLICDDTEDDALWSARAKTDTQGEVDSGDDLDGDVEMDRHDGPSKSIYGTTGLPRDTHGRPAAWAVHAETKKAILRDAELNPQRRARNDDLAIQEQGLDFIRNLIGATAAPASADPATESTDMIEHLFTELGQDRFFDILAKKLQAKVLHPAAHRRNGSPVTTNEAARVLYPQPKIVEAVVFILVHMAASTPRHRQLVIAQTDLLKLLAAHFGSKDKEVRVALCHLVSNLTWQDDETDSRPSALRAHELRKLGMLGKLETLLERDPELDVRERAKVADKEVRVALCHLVSNLTWQDDETDSRPSALRAHELRKLGMLGKLETLLERDPELDVRERAKVAVWQMKQLSF</sequence>
<protein>
    <submittedName>
        <fullName evidence="7">Uncharacterized protein</fullName>
    </submittedName>
</protein>
<keyword evidence="3" id="KW-0963">Cytoplasm</keyword>
<feature type="region of interest" description="Disordered" evidence="6">
    <location>
        <begin position="776"/>
        <end position="819"/>
    </location>
</feature>
<dbReference type="InterPro" id="IPR016024">
    <property type="entry name" value="ARM-type_fold"/>
</dbReference>
<feature type="region of interest" description="Disordered" evidence="6">
    <location>
        <begin position="1"/>
        <end position="20"/>
    </location>
</feature>
<feature type="region of interest" description="Disordered" evidence="6">
    <location>
        <begin position="333"/>
        <end position="397"/>
    </location>
</feature>
<gene>
    <name evidence="7" type="ORF">BN1723_009140</name>
</gene>
<feature type="compositionally biased region" description="Acidic residues" evidence="6">
    <location>
        <begin position="786"/>
        <end position="795"/>
    </location>
</feature>
<feature type="compositionally biased region" description="Basic and acidic residues" evidence="6">
    <location>
        <begin position="614"/>
        <end position="623"/>
    </location>
</feature>
<dbReference type="EMBL" id="CVQI01001669">
    <property type="protein sequence ID" value="CRK10423.1"/>
    <property type="molecule type" value="Genomic_DNA"/>
</dbReference>
<dbReference type="PANTHER" id="PTHR15651:SF7">
    <property type="entry name" value="ARMADILLO REPEAT-CONTAINING PROTEIN 8"/>
    <property type="match status" value="1"/>
</dbReference>
<dbReference type="SUPFAM" id="SSF48371">
    <property type="entry name" value="ARM repeat"/>
    <property type="match status" value="2"/>
</dbReference>
<evidence type="ECO:0000256" key="1">
    <source>
        <dbReference type="ARBA" id="ARBA00004123"/>
    </source>
</evidence>
<keyword evidence="5" id="KW-0539">Nucleus</keyword>
<accession>A0A0G4KM36</accession>
<dbReference type="InterPro" id="IPR011989">
    <property type="entry name" value="ARM-like"/>
</dbReference>
<evidence type="ECO:0000256" key="3">
    <source>
        <dbReference type="ARBA" id="ARBA00022490"/>
    </source>
</evidence>